<evidence type="ECO:0000313" key="1">
    <source>
        <dbReference type="EMBL" id="TKC42413.1"/>
    </source>
</evidence>
<dbReference type="EMBL" id="RWIC01000550">
    <property type="protein sequence ID" value="TKC42413.1"/>
    <property type="molecule type" value="Genomic_DNA"/>
</dbReference>
<sequence length="131" mass="15438">YLQQMLESKSINCNLFMKEQCSQPTQEKEAKAKRRKSHLTLRVWTWVNISLFHGNEKLDYLTKFVLLYPLTTKWVQEDTLLDIFTMMKNSTYHKVLCHSPHEAMFVCKAWLGLATPSHPRKLCSHLGLDRI</sequence>
<organism evidence="1 2">
    <name type="scientific">Monodon monoceros</name>
    <name type="common">Narwhal</name>
    <name type="synonym">Ceratodon monodon</name>
    <dbReference type="NCBI Taxonomy" id="40151"/>
    <lineage>
        <taxon>Eukaryota</taxon>
        <taxon>Metazoa</taxon>
        <taxon>Chordata</taxon>
        <taxon>Craniata</taxon>
        <taxon>Vertebrata</taxon>
        <taxon>Euteleostomi</taxon>
        <taxon>Mammalia</taxon>
        <taxon>Eutheria</taxon>
        <taxon>Laurasiatheria</taxon>
        <taxon>Artiodactyla</taxon>
        <taxon>Whippomorpha</taxon>
        <taxon>Cetacea</taxon>
        <taxon>Odontoceti</taxon>
        <taxon>Monodontidae</taxon>
        <taxon>Monodon</taxon>
    </lineage>
</organism>
<gene>
    <name evidence="1" type="ORF">EI555_002470</name>
</gene>
<dbReference type="Proteomes" id="UP000308365">
    <property type="component" value="Unassembled WGS sequence"/>
</dbReference>
<accession>A0A4U1EZZ7</accession>
<protein>
    <submittedName>
        <fullName evidence="1">Uncharacterized protein</fullName>
    </submittedName>
</protein>
<comment type="caution">
    <text evidence="1">The sequence shown here is derived from an EMBL/GenBank/DDBJ whole genome shotgun (WGS) entry which is preliminary data.</text>
</comment>
<feature type="non-terminal residue" evidence="1">
    <location>
        <position position="1"/>
    </location>
</feature>
<reference evidence="2" key="1">
    <citation type="journal article" date="2019" name="IScience">
        <title>Narwhal Genome Reveals Long-Term Low Genetic Diversity despite Current Large Abundance Size.</title>
        <authorList>
            <person name="Westbury M.V."/>
            <person name="Petersen B."/>
            <person name="Garde E."/>
            <person name="Heide-Jorgensen M.P."/>
            <person name="Lorenzen E.D."/>
        </authorList>
    </citation>
    <scope>NUCLEOTIDE SEQUENCE [LARGE SCALE GENOMIC DNA]</scope>
</reference>
<proteinExistence type="predicted"/>
<dbReference type="AlphaFoldDB" id="A0A4U1EZZ7"/>
<evidence type="ECO:0000313" key="2">
    <source>
        <dbReference type="Proteomes" id="UP000308365"/>
    </source>
</evidence>
<name>A0A4U1EZZ7_MONMO</name>